<accession>A0A3G1RNY8</accession>
<keyword evidence="6" id="KW-0547">Nucleotide-binding</keyword>
<feature type="region of interest" description="Disordered" evidence="8">
    <location>
        <begin position="669"/>
        <end position="688"/>
    </location>
</feature>
<dbReference type="Pfam" id="PF05788">
    <property type="entry name" value="Orbi_VP1"/>
    <property type="match status" value="1"/>
</dbReference>
<evidence type="ECO:0000256" key="6">
    <source>
        <dbReference type="ARBA" id="ARBA00022741"/>
    </source>
</evidence>
<dbReference type="GO" id="GO:0000166">
    <property type="term" value="F:nucleotide binding"/>
    <property type="evidence" value="ECO:0007669"/>
    <property type="project" value="UniProtKB-KW"/>
</dbReference>
<keyword evidence="7" id="KW-0693">Viral RNA replication</keyword>
<sequence length="1305" mass="146263">MAAVERHVRAPLRALGLLLPGIRYDEPVFEYYKYSPWKRKTPEDRDGQALNGTSSATSGTPHARAPRTHRGLPVITEASWQDLAELVPTSQDAQFALQIYTDSWLPHQKLDPEEEFLRNYLVDNTRLSDFILHRSRAESAVFGDLPLRHWFALCLALSESYGHWPLGTSTLAAFIHEHGAPLHQNTRNLGQIRDEVGTVQIALFVEMCVNESLQEFNVIARAAESRCEDQFLEFGFPVSCIAIIRELFIMMLPHPKCICNRLRATYSWFVKCWGVASETIQLLTSSASDDRNAKDVVYDRYCTIDNPYAQTITQMNFFANSLKANLDKLDETFEYARGLSPHVPGLPLFRRMLERVYTTPFLPCSPQHMLAASTMLAIQTMSGYGRAWVKNLGDDPTKMLAPAPTNYVARVSAMTANYFIRAYEEASAHGFDIIAPEEMYTSLLRLAKNTSSGYVTEVAVEKRYGPKAQSKKEIVRLTSRQKALYLLAHGDKIYSPGMMLKKYNTPTSFQTRGSRDVPIKATRTIYAINVEILAAQHILTLPLNEYFAKGRGSTHPSDPTLGGKVIIGDLEATGSRVVDAADTFRNTGDPAIWTLALDYSEYDSHMTWHNFRSGMLRGMRDYLAKFSYYRYGEWTIEDMIESGYGDGRVRATLWNGKRAVRKMSLEAYGRLSPDDTTPPDDAPIRSRPPGTYPIRTLALATEPSSDRPFILVTPWDGSDLALVTTHLSGENSTLVANSLHNLAMGRIIQEEVARHNPGAFEVLSEMYVGDDTLHYTRPLTRDPKILDGALATIFETIARCGHVASPAKTTYLPFSAEKTQTHAKQGVYIPQDRMMIISSERIKNIEDVQGYMRAQASTFTTKVSRGFSHDLAMMIYCFKASLVGYRKLKATVKTGGMYVQREFFGADDGFTLVRVPHPSIAFAPLEWGGYGVSPYSINVVNTPELHADMLMAVPDYVRWTRSQNCFISFPPSWNETTADDSILRAQTPAGLFSRLARRTVRAVLADRDLSEEIRRVPLGELGPHGLSRKMMHQAMMKESRARALISPAYEAQFRADLNAWRPVASMGGARRREIGSEFVKMFRIDVSSLPTPPARAHPDLNLSPAFLIQKQLLGPRASSRLRMNYAERIDSILRGDLVMRGIVTSNYIMSLLERIGADHSPDDLACVFELLNLNPKVSRALAEYVTKDRVRFDTLLLHKGGAGGDEFSMSLNIGTESSAEECYTFPPEFRPVERDACILHCDQLRMTFAASLGFHSAIKLSVSPEHRELVRKARIKARTASARLVRSVARSARSASLALVEVQFS</sequence>
<dbReference type="EC" id="2.7.7.48" evidence="2"/>
<evidence type="ECO:0000259" key="9">
    <source>
        <dbReference type="PROSITE" id="PS50523"/>
    </source>
</evidence>
<name>A0A3G1RNY8_9REOV</name>
<evidence type="ECO:0000256" key="4">
    <source>
        <dbReference type="ARBA" id="ARBA00022679"/>
    </source>
</evidence>
<proteinExistence type="inferred from homology"/>
<dbReference type="GO" id="GO:0003968">
    <property type="term" value="F:RNA-directed RNA polymerase activity"/>
    <property type="evidence" value="ECO:0007669"/>
    <property type="project" value="UniProtKB-KW"/>
</dbReference>
<dbReference type="InterPro" id="IPR007097">
    <property type="entry name" value="RNA-dir_pol_reovirus"/>
</dbReference>
<gene>
    <name evidence="10" type="primary">VP1</name>
</gene>
<dbReference type="GO" id="GO:0003723">
    <property type="term" value="F:RNA binding"/>
    <property type="evidence" value="ECO:0007669"/>
    <property type="project" value="InterPro"/>
</dbReference>
<dbReference type="GO" id="GO:0006351">
    <property type="term" value="P:DNA-templated transcription"/>
    <property type="evidence" value="ECO:0007669"/>
    <property type="project" value="InterPro"/>
</dbReference>
<keyword evidence="3 10" id="KW-0696">RNA-directed RNA polymerase</keyword>
<evidence type="ECO:0000256" key="7">
    <source>
        <dbReference type="ARBA" id="ARBA00022953"/>
    </source>
</evidence>
<protein>
    <recommendedName>
        <fullName evidence="2">RNA-directed RNA polymerase</fullName>
        <ecNumber evidence="2">2.7.7.48</ecNumber>
    </recommendedName>
</protein>
<keyword evidence="4" id="KW-0808">Transferase</keyword>
<dbReference type="EMBL" id="MG770340">
    <property type="protein sequence ID" value="AXF35746.1"/>
    <property type="molecule type" value="Genomic_RNA"/>
</dbReference>
<evidence type="ECO:0000256" key="2">
    <source>
        <dbReference type="ARBA" id="ARBA00012494"/>
    </source>
</evidence>
<feature type="region of interest" description="Disordered" evidence="8">
    <location>
        <begin position="42"/>
        <end position="68"/>
    </location>
</feature>
<evidence type="ECO:0000256" key="3">
    <source>
        <dbReference type="ARBA" id="ARBA00022484"/>
    </source>
</evidence>
<evidence type="ECO:0000256" key="8">
    <source>
        <dbReference type="SAM" id="MobiDB-lite"/>
    </source>
</evidence>
<comment type="similarity">
    <text evidence="1">Belongs to the reoviridae RNA-directed RNA polymerase family.</text>
</comment>
<dbReference type="InterPro" id="IPR008723">
    <property type="entry name" value="RNA_pol_orbivir"/>
</dbReference>
<dbReference type="GO" id="GO:0019079">
    <property type="term" value="P:viral genome replication"/>
    <property type="evidence" value="ECO:0007669"/>
    <property type="project" value="InterPro"/>
</dbReference>
<organism evidence="10">
    <name type="scientific">Wad Medani virus</name>
    <dbReference type="NCBI Taxonomy" id="40067"/>
    <lineage>
        <taxon>Viruses</taxon>
        <taxon>Riboviria</taxon>
        <taxon>Orthornavirae</taxon>
        <taxon>Duplornaviricota</taxon>
        <taxon>Resentoviricetes</taxon>
        <taxon>Reovirales</taxon>
        <taxon>Sedoreoviridae</taxon>
        <taxon>Orbivirus</taxon>
        <taxon>Orbivirus wadmedaniense</taxon>
    </lineage>
</organism>
<feature type="domain" description="RdRp catalytic" evidence="9">
    <location>
        <begin position="565"/>
        <end position="817"/>
    </location>
</feature>
<dbReference type="PROSITE" id="PS50523">
    <property type="entry name" value="RDRP_DSRNA_REO"/>
    <property type="match status" value="1"/>
</dbReference>
<evidence type="ECO:0000313" key="10">
    <source>
        <dbReference type="EMBL" id="AXF35746.1"/>
    </source>
</evidence>
<evidence type="ECO:0000256" key="1">
    <source>
        <dbReference type="ARBA" id="ARBA00009581"/>
    </source>
</evidence>
<reference evidence="10" key="1">
    <citation type="journal article" date="2018" name="J. Gen. Virol.">
        <title>Identification and characterization of novel mosquito-borne (Kammavanpettai virus) and tick-borne (Wad Medani) reoviruses isolated in India.</title>
        <authorList>
            <person name="Yadav P.D."/>
            <person name="Shete A.M."/>
            <person name="Nyayanit D.A."/>
            <person name="Albarino C.G."/>
            <person name="Jain S."/>
            <person name="Guerrero L.W."/>
            <person name="Kumar S."/>
            <person name="Patil D.Y."/>
            <person name="Nichol S.T."/>
            <person name="Mourya D.T."/>
        </authorList>
    </citation>
    <scope>NUCLEOTIDE SEQUENCE</scope>
    <source>
        <strain evidence="10">G-673</strain>
    </source>
</reference>
<evidence type="ECO:0000256" key="5">
    <source>
        <dbReference type="ARBA" id="ARBA00022695"/>
    </source>
</evidence>
<feature type="compositionally biased region" description="Polar residues" evidence="8">
    <location>
        <begin position="50"/>
        <end position="60"/>
    </location>
</feature>
<dbReference type="InterPro" id="IPR043502">
    <property type="entry name" value="DNA/RNA_pol_sf"/>
</dbReference>
<keyword evidence="5" id="KW-0548">Nucleotidyltransferase</keyword>
<dbReference type="SUPFAM" id="SSF56672">
    <property type="entry name" value="DNA/RNA polymerases"/>
    <property type="match status" value="1"/>
</dbReference>